<protein>
    <recommendedName>
        <fullName evidence="3">CDP-alcohol phosphatidyltransferase</fullName>
    </recommendedName>
</protein>
<dbReference type="Gene3D" id="1.20.120.1760">
    <property type="match status" value="1"/>
</dbReference>
<dbReference type="Pfam" id="PF01066">
    <property type="entry name" value="CDP-OH_P_transf"/>
    <property type="match status" value="1"/>
</dbReference>
<dbReference type="InterPro" id="IPR000462">
    <property type="entry name" value="CDP-OH_P_trans"/>
</dbReference>
<dbReference type="InterPro" id="IPR043130">
    <property type="entry name" value="CDP-OH_PTrfase_TM_dom"/>
</dbReference>
<dbReference type="GO" id="GO:0008654">
    <property type="term" value="P:phospholipid biosynthetic process"/>
    <property type="evidence" value="ECO:0007669"/>
    <property type="project" value="InterPro"/>
</dbReference>
<sequence>MALDYYNTIERSKQRLFASTRDRFLAPLVKRLEQLGVSANMITLASVLSLLIAAIFGPEQAYIAALFIAIYCLLDGLDGPLARATGRDCDGGALIEIAADQLGVILLPAVAIIHLGADGFTAVLFSNFYVGFIVLAVFCNSKGIAIPHYIRVKYPFYLVYLLSLYHAKDWVSLFMAIFIVYYAVMIWWSLVRVYAVYQQQKRANLRG</sequence>
<evidence type="ECO:0000256" key="1">
    <source>
        <dbReference type="SAM" id="Phobius"/>
    </source>
</evidence>
<feature type="transmembrane region" description="Helical" evidence="1">
    <location>
        <begin position="173"/>
        <end position="197"/>
    </location>
</feature>
<keyword evidence="1" id="KW-0812">Transmembrane</keyword>
<evidence type="ECO:0000313" key="2">
    <source>
        <dbReference type="EMBL" id="CRH05572.1"/>
    </source>
</evidence>
<accession>A0A1S7LF23</accession>
<dbReference type="GO" id="GO:0016020">
    <property type="term" value="C:membrane"/>
    <property type="evidence" value="ECO:0007669"/>
    <property type="project" value="InterPro"/>
</dbReference>
<organism evidence="2">
    <name type="scientific">Magnetococcus massalia (strain MO-1)</name>
    <dbReference type="NCBI Taxonomy" id="451514"/>
    <lineage>
        <taxon>Bacteria</taxon>
        <taxon>Pseudomonadati</taxon>
        <taxon>Pseudomonadota</taxon>
        <taxon>Magnetococcia</taxon>
        <taxon>Magnetococcales</taxon>
        <taxon>Magnetococcaceae</taxon>
        <taxon>Magnetococcus</taxon>
    </lineage>
</organism>
<feature type="transmembrane region" description="Helical" evidence="1">
    <location>
        <begin position="62"/>
        <end position="81"/>
    </location>
</feature>
<evidence type="ECO:0008006" key="3">
    <source>
        <dbReference type="Google" id="ProtNLM"/>
    </source>
</evidence>
<dbReference type="GO" id="GO:0016780">
    <property type="term" value="F:phosphotransferase activity, for other substituted phosphate groups"/>
    <property type="evidence" value="ECO:0007669"/>
    <property type="project" value="InterPro"/>
</dbReference>
<dbReference type="AlphaFoldDB" id="A0A1S7LF23"/>
<feature type="transmembrane region" description="Helical" evidence="1">
    <location>
        <begin position="35"/>
        <end position="56"/>
    </location>
</feature>
<name>A0A1S7LF23_MAGMO</name>
<keyword evidence="1" id="KW-1133">Transmembrane helix</keyword>
<keyword evidence="1" id="KW-0472">Membrane</keyword>
<gene>
    <name evidence="2" type="ORF">MAGMO_1382</name>
</gene>
<dbReference type="EMBL" id="LO017727">
    <property type="protein sequence ID" value="CRH05572.1"/>
    <property type="molecule type" value="Genomic_DNA"/>
</dbReference>
<proteinExistence type="predicted"/>
<reference evidence="2" key="1">
    <citation type="submission" date="2015-04" db="EMBL/GenBank/DDBJ databases">
        <authorList>
            <person name="Syromyatnikov M.Y."/>
            <person name="Popov V.N."/>
        </authorList>
    </citation>
    <scope>NUCLEOTIDE SEQUENCE</scope>
    <source>
        <strain evidence="2">MO-1</strain>
    </source>
</reference>